<accession>A0ABQ7IA05</accession>
<dbReference type="RefSeq" id="XP_038806055.1">
    <property type="nucleotide sequence ID" value="XM_038957592.1"/>
</dbReference>
<keyword evidence="2" id="KW-1185">Reference proteome</keyword>
<evidence type="ECO:0000313" key="1">
    <source>
        <dbReference type="EMBL" id="KAF7917943.1"/>
    </source>
</evidence>
<dbReference type="GeneID" id="62236742"/>
<evidence type="ECO:0008006" key="3">
    <source>
        <dbReference type="Google" id="ProtNLM"/>
    </source>
</evidence>
<organism evidence="1 2">
    <name type="scientific">Botrytis deweyae</name>
    <dbReference type="NCBI Taxonomy" id="2478750"/>
    <lineage>
        <taxon>Eukaryota</taxon>
        <taxon>Fungi</taxon>
        <taxon>Dikarya</taxon>
        <taxon>Ascomycota</taxon>
        <taxon>Pezizomycotina</taxon>
        <taxon>Leotiomycetes</taxon>
        <taxon>Helotiales</taxon>
        <taxon>Sclerotiniaceae</taxon>
        <taxon>Botrytis</taxon>
    </lineage>
</organism>
<reference evidence="1 2" key="1">
    <citation type="journal article" date="2020" name="Genome Biol. Evol.">
        <title>Comparative genomics of Sclerotiniaceae.</title>
        <authorList>
            <person name="Valero Jimenez C.A."/>
            <person name="Steentjes M."/>
            <person name="Scholten O.E."/>
            <person name="Van Kan J.A.L."/>
        </authorList>
    </citation>
    <scope>NUCLEOTIDE SEQUENCE [LARGE SCALE GENOMIC DNA]</scope>
    <source>
        <strain evidence="1 2">B1</strain>
    </source>
</reference>
<dbReference type="EMBL" id="RCSX01000032">
    <property type="protein sequence ID" value="KAF7917943.1"/>
    <property type="molecule type" value="Genomic_DNA"/>
</dbReference>
<gene>
    <name evidence="1" type="ORF">EAE98_009971</name>
</gene>
<evidence type="ECO:0000313" key="2">
    <source>
        <dbReference type="Proteomes" id="UP000783213"/>
    </source>
</evidence>
<comment type="caution">
    <text evidence="1">The sequence shown here is derived from an EMBL/GenBank/DDBJ whole genome shotgun (WGS) entry which is preliminary data.</text>
</comment>
<dbReference type="Proteomes" id="UP000783213">
    <property type="component" value="Unassembled WGS sequence"/>
</dbReference>
<sequence length="74" mass="8377">MFEVTFSNTVITIVTPAEMLAQYSPFFEDANNCEWQPDGTNKIFLKIGAPEKFVMLVSWLYIGEPSQGIELCKP</sequence>
<protein>
    <recommendedName>
        <fullName evidence="3">BTB domain-containing protein</fullName>
    </recommendedName>
</protein>
<proteinExistence type="predicted"/>
<name>A0ABQ7IA05_9HELO</name>